<dbReference type="AlphaFoldDB" id="X1GJZ5"/>
<dbReference type="EMBL" id="BARU01017194">
    <property type="protein sequence ID" value="GAH57467.1"/>
    <property type="molecule type" value="Genomic_DNA"/>
</dbReference>
<evidence type="ECO:0000256" key="1">
    <source>
        <dbReference type="SAM" id="Phobius"/>
    </source>
</evidence>
<feature type="non-terminal residue" evidence="2">
    <location>
        <position position="1"/>
    </location>
</feature>
<proteinExistence type="predicted"/>
<protein>
    <submittedName>
        <fullName evidence="2">Uncharacterized protein</fullName>
    </submittedName>
</protein>
<gene>
    <name evidence="2" type="ORF">S03H2_28539</name>
</gene>
<name>X1GJZ5_9ZZZZ</name>
<evidence type="ECO:0000313" key="2">
    <source>
        <dbReference type="EMBL" id="GAH57467.1"/>
    </source>
</evidence>
<sequence>NGWIDVAISLNSMLLGAIVVDYYLNIKAGNKNKPT</sequence>
<reference evidence="2" key="1">
    <citation type="journal article" date="2014" name="Front. Microbiol.">
        <title>High frequency of phylogenetically diverse reductive dehalogenase-homologous genes in deep subseafloor sedimentary metagenomes.</title>
        <authorList>
            <person name="Kawai M."/>
            <person name="Futagami T."/>
            <person name="Toyoda A."/>
            <person name="Takaki Y."/>
            <person name="Nishi S."/>
            <person name="Hori S."/>
            <person name="Arai W."/>
            <person name="Tsubouchi T."/>
            <person name="Morono Y."/>
            <person name="Uchiyama I."/>
            <person name="Ito T."/>
            <person name="Fujiyama A."/>
            <person name="Inagaki F."/>
            <person name="Takami H."/>
        </authorList>
    </citation>
    <scope>NUCLEOTIDE SEQUENCE</scope>
    <source>
        <strain evidence="2">Expedition CK06-06</strain>
    </source>
</reference>
<feature type="transmembrane region" description="Helical" evidence="1">
    <location>
        <begin position="6"/>
        <end position="24"/>
    </location>
</feature>
<accession>X1GJZ5</accession>
<organism evidence="2">
    <name type="scientific">marine sediment metagenome</name>
    <dbReference type="NCBI Taxonomy" id="412755"/>
    <lineage>
        <taxon>unclassified sequences</taxon>
        <taxon>metagenomes</taxon>
        <taxon>ecological metagenomes</taxon>
    </lineage>
</organism>
<comment type="caution">
    <text evidence="2">The sequence shown here is derived from an EMBL/GenBank/DDBJ whole genome shotgun (WGS) entry which is preliminary data.</text>
</comment>
<keyword evidence="1" id="KW-1133">Transmembrane helix</keyword>
<keyword evidence="1" id="KW-0812">Transmembrane</keyword>
<keyword evidence="1" id="KW-0472">Membrane</keyword>